<reference evidence="2" key="1">
    <citation type="submission" date="2016-04" db="EMBL/GenBank/DDBJ databases">
        <authorList>
            <person name="Chen L."/>
            <person name="Zhuang W."/>
            <person name="Wang G."/>
        </authorList>
    </citation>
    <scope>NUCLEOTIDE SEQUENCE [LARGE SCALE GENOMIC DNA]</scope>
    <source>
        <strain evidence="2">208</strain>
    </source>
</reference>
<dbReference type="AlphaFoldDB" id="A0A1V9FED0"/>
<proteinExistence type="predicted"/>
<dbReference type="RefSeq" id="WP_081168367.1">
    <property type="nucleotide sequence ID" value="NZ_LWBP01000198.1"/>
</dbReference>
<dbReference type="STRING" id="550983.A4R26_25710"/>
<evidence type="ECO:0000313" key="2">
    <source>
        <dbReference type="Proteomes" id="UP000192276"/>
    </source>
</evidence>
<organism evidence="1 2">
    <name type="scientific">Niastella populi</name>
    <dbReference type="NCBI Taxonomy" id="550983"/>
    <lineage>
        <taxon>Bacteria</taxon>
        <taxon>Pseudomonadati</taxon>
        <taxon>Bacteroidota</taxon>
        <taxon>Chitinophagia</taxon>
        <taxon>Chitinophagales</taxon>
        <taxon>Chitinophagaceae</taxon>
        <taxon>Niastella</taxon>
    </lineage>
</organism>
<evidence type="ECO:0000313" key="1">
    <source>
        <dbReference type="EMBL" id="OQP56692.1"/>
    </source>
</evidence>
<dbReference type="OrthoDB" id="677228at2"/>
<sequence>MKKVISLLALLCLEKALHAQYIYTIKADSVKITNTCDTAELIIENHTQNVPGFLFNKGRGRTEFRRALLLNDSTVILGGDTLLIRGGDYSLWKYDNNNNLIHKPFLGDSVKVDNKLFYVNGNMTQTGSLFTIGPAKVNVANSSLIFSYNQPVNPTGTGNVAIGLHGLFQSLTTGGQNVAIGDYTMTAISTGSANVGVGPGALQRLTSGIRNVSLGYQSMQWVTTSSENVDVGGFTSNATVGNNNVFIGTGGVSFDGLAKTIGSNNIHIGKRASGAEGRVSTNDSNIVVGSHSYTNATTNTTIIGNGLNTALSNVFILGKPNQHILVGTGVDNGAKFQVSGTGIFSDTLTATTMNSEDNSNRVATTAFVKNAIGAPALTVITAGTTDFTTAPGTLVRLPDLSGAGSHSVTLPSASSFTGQRIYLWNMNNSGNSWTFSSSITLPNGATSNSIANQSTIELISDGSVWLKWN</sequence>
<dbReference type="Proteomes" id="UP000192276">
    <property type="component" value="Unassembled WGS sequence"/>
</dbReference>
<accession>A0A1V9FED0</accession>
<name>A0A1V9FED0_9BACT</name>
<protein>
    <submittedName>
        <fullName evidence="1">Uncharacterized protein</fullName>
    </submittedName>
</protein>
<dbReference type="EMBL" id="LWBP01000198">
    <property type="protein sequence ID" value="OQP56692.1"/>
    <property type="molecule type" value="Genomic_DNA"/>
</dbReference>
<gene>
    <name evidence="1" type="ORF">A4R26_25710</name>
</gene>
<keyword evidence="2" id="KW-1185">Reference proteome</keyword>
<comment type="caution">
    <text evidence="1">The sequence shown here is derived from an EMBL/GenBank/DDBJ whole genome shotgun (WGS) entry which is preliminary data.</text>
</comment>